<proteinExistence type="predicted"/>
<comment type="caution">
    <text evidence="3">The sequence shown here is derived from an EMBL/GenBank/DDBJ whole genome shotgun (WGS) entry which is preliminary data.</text>
</comment>
<feature type="chain" id="PRO_5045594202" description="F-box domain-containing protein" evidence="2">
    <location>
        <begin position="28"/>
        <end position="818"/>
    </location>
</feature>
<feature type="signal peptide" evidence="2">
    <location>
        <begin position="1"/>
        <end position="27"/>
    </location>
</feature>
<name>A0ABR1LTD8_9PEZI</name>
<evidence type="ECO:0000256" key="1">
    <source>
        <dbReference type="SAM" id="MobiDB-lite"/>
    </source>
</evidence>
<organism evidence="3 4">
    <name type="scientific">Phyllosticta citricarpa</name>
    <dbReference type="NCBI Taxonomy" id="55181"/>
    <lineage>
        <taxon>Eukaryota</taxon>
        <taxon>Fungi</taxon>
        <taxon>Dikarya</taxon>
        <taxon>Ascomycota</taxon>
        <taxon>Pezizomycotina</taxon>
        <taxon>Dothideomycetes</taxon>
        <taxon>Dothideomycetes incertae sedis</taxon>
        <taxon>Botryosphaeriales</taxon>
        <taxon>Phyllostictaceae</taxon>
        <taxon>Phyllosticta</taxon>
    </lineage>
</organism>
<dbReference type="EMBL" id="JBBPDW010000031">
    <property type="protein sequence ID" value="KAK7537964.1"/>
    <property type="molecule type" value="Genomic_DNA"/>
</dbReference>
<evidence type="ECO:0000256" key="2">
    <source>
        <dbReference type="SAM" id="SignalP"/>
    </source>
</evidence>
<protein>
    <recommendedName>
        <fullName evidence="5">F-box domain-containing protein</fullName>
    </recommendedName>
</protein>
<accession>A0ABR1LTD8</accession>
<reference evidence="3 4" key="1">
    <citation type="submission" date="2024-04" db="EMBL/GenBank/DDBJ databases">
        <title>Phyllosticta paracitricarpa is synonymous to the EU quarantine fungus P. citricarpa based on phylogenomic analyses.</title>
        <authorList>
            <consortium name="Lawrence Berkeley National Laboratory"/>
            <person name="Van Ingen-Buijs V.A."/>
            <person name="Van Westerhoven A.C."/>
            <person name="Haridas S."/>
            <person name="Skiadas P."/>
            <person name="Martin F."/>
            <person name="Groenewald J.Z."/>
            <person name="Crous P.W."/>
            <person name="Seidl M.F."/>
        </authorList>
    </citation>
    <scope>NUCLEOTIDE SEQUENCE [LARGE SCALE GENOMIC DNA]</scope>
    <source>
        <strain evidence="3 4">CBS 122670</strain>
    </source>
</reference>
<evidence type="ECO:0008006" key="5">
    <source>
        <dbReference type="Google" id="ProtNLM"/>
    </source>
</evidence>
<keyword evidence="2" id="KW-0732">Signal</keyword>
<dbReference type="Proteomes" id="UP001365128">
    <property type="component" value="Unassembled WGS sequence"/>
</dbReference>
<evidence type="ECO:0000313" key="3">
    <source>
        <dbReference type="EMBL" id="KAK7537964.1"/>
    </source>
</evidence>
<gene>
    <name evidence="3" type="ORF">IWX46DRAFT_583291</name>
</gene>
<feature type="region of interest" description="Disordered" evidence="1">
    <location>
        <begin position="738"/>
        <end position="761"/>
    </location>
</feature>
<sequence length="818" mass="91855">MATPNNSRPLDSLPAVVLLHLADAVGALSPVYGPPGQNDINNLSATSRTMRTICERLRLRGLLINFEELSPMGRLDSLFSRPVNQAYEIMQGFPQDIHWTRSFALTTPAVPSNAAWRHYAQMMQRAGIILNHVLLNAPRLRKLTVVIPTVQHDWQDSIGIHGGVRFSFVEELVIDTRSMFLFDHCPNIRRLTLTSFISRPDRAGSELRDLLVRASNLPNLRVLDVNTADTTMMSDFPPMDRIERLTIVGVLRGNTRTELLQLVSTLPTLMPNLRTMALVVTGRRHGSIAAWRAFQRRTVARNWIQQFFDNHNNLEEFRVACITHAPAVYWHVNPPTLLSCWRARRPQSMATQPFVLEEQGEIDLGAFSYVDWRPSIHLCISASQAALHRYIDFKAPLALHRLGRQRTQTLTGRLGQRESKKRLGRWKMENARYSQTWMASTRGTRREQRFWKPVPVCLASGASSSYIDRPPPCYSPKTPPFSLKVSSGLIKLSLMNVSGVICFFYETFRRQYNHDPLLCPRRLSLPPRASRNLVTPDHAGFDRTPGTPRAGSRLCSLSAPGLLMRASFRVAPTLETLPTELLLEIVRHVGAFAPIYHKPGTSSLIKLSNTNKRMRDMCHRLKLRGLVVDMNDLSFALKCHNCTKTRPDLDRPVFDRAANFLFHVVSVAGGLKKLSMVSPQTPSWYNFGGPSAPQGLPELPFVENLIIDWVSRFLTCQDGQHRDASVGRSASVGRQNRLGSCECPENSKPPAAGTGANDPKLRNDLAQQMPNLISLTLLITGRPSPADPAVMVCNRQILRRVLRSKRRTYGADVPSALA</sequence>
<keyword evidence="4" id="KW-1185">Reference proteome</keyword>
<evidence type="ECO:0000313" key="4">
    <source>
        <dbReference type="Proteomes" id="UP001365128"/>
    </source>
</evidence>